<evidence type="ECO:0000313" key="2">
    <source>
        <dbReference type="EMBL" id="ETX04478.1"/>
    </source>
</evidence>
<accession>W4M2T9</accession>
<dbReference type="EMBL" id="AZHX01001210">
    <property type="protein sequence ID" value="ETX04478.1"/>
    <property type="molecule type" value="Genomic_DNA"/>
</dbReference>
<evidence type="ECO:0000313" key="3">
    <source>
        <dbReference type="Proteomes" id="UP000019140"/>
    </source>
</evidence>
<comment type="caution">
    <text evidence="2">The sequence shown here is derived from an EMBL/GenBank/DDBJ whole genome shotgun (WGS) entry which is preliminary data.</text>
</comment>
<reference evidence="2 3" key="1">
    <citation type="journal article" date="2014" name="Nature">
        <title>An environmental bacterial taxon with a large and distinct metabolic repertoire.</title>
        <authorList>
            <person name="Wilson M.C."/>
            <person name="Mori T."/>
            <person name="Ruckert C."/>
            <person name="Uria A.R."/>
            <person name="Helf M.J."/>
            <person name="Takada K."/>
            <person name="Gernert C."/>
            <person name="Steffens U.A."/>
            <person name="Heycke N."/>
            <person name="Schmitt S."/>
            <person name="Rinke C."/>
            <person name="Helfrich E.J."/>
            <person name="Brachmann A.O."/>
            <person name="Gurgui C."/>
            <person name="Wakimoto T."/>
            <person name="Kracht M."/>
            <person name="Crusemann M."/>
            <person name="Hentschel U."/>
            <person name="Abe I."/>
            <person name="Matsunaga S."/>
            <person name="Kalinowski J."/>
            <person name="Takeyama H."/>
            <person name="Piel J."/>
        </authorList>
    </citation>
    <scope>NUCLEOTIDE SEQUENCE [LARGE SCALE GENOMIC DNA]</scope>
    <source>
        <strain evidence="3">TSY2</strain>
    </source>
</reference>
<name>W4M2T9_9BACT</name>
<keyword evidence="1" id="KW-0812">Transmembrane</keyword>
<keyword evidence="3" id="KW-1185">Reference proteome</keyword>
<sequence length="84" mass="9008">MAILFDTLKIRNRLTQKGMNEAVAEEVVELLNEAQIADLATRRDLESLATKADVAQLETRLMRWTIAAAGIGGLVGGLIGSLAT</sequence>
<keyword evidence="1" id="KW-0472">Membrane</keyword>
<keyword evidence="1" id="KW-1133">Transmembrane helix</keyword>
<protein>
    <recommendedName>
        <fullName evidence="4">DUF1640 domain-containing protein</fullName>
    </recommendedName>
</protein>
<gene>
    <name evidence="2" type="ORF">ETSY2_28560</name>
</gene>
<proteinExistence type="predicted"/>
<feature type="transmembrane region" description="Helical" evidence="1">
    <location>
        <begin position="61"/>
        <end position="83"/>
    </location>
</feature>
<evidence type="ECO:0008006" key="4">
    <source>
        <dbReference type="Google" id="ProtNLM"/>
    </source>
</evidence>
<dbReference type="AlphaFoldDB" id="W4M2T9"/>
<evidence type="ECO:0000256" key="1">
    <source>
        <dbReference type="SAM" id="Phobius"/>
    </source>
</evidence>
<organism evidence="2 3">
    <name type="scientific">Candidatus Entotheonella gemina</name>
    <dbReference type="NCBI Taxonomy" id="1429439"/>
    <lineage>
        <taxon>Bacteria</taxon>
        <taxon>Pseudomonadati</taxon>
        <taxon>Nitrospinota/Tectimicrobiota group</taxon>
        <taxon>Candidatus Tectimicrobiota</taxon>
        <taxon>Candidatus Entotheonellia</taxon>
        <taxon>Candidatus Entotheonellales</taxon>
        <taxon>Candidatus Entotheonellaceae</taxon>
        <taxon>Candidatus Entotheonella</taxon>
    </lineage>
</organism>
<dbReference type="HOGENOM" id="CLU_2521437_0_0_7"/>
<dbReference type="Proteomes" id="UP000019140">
    <property type="component" value="Unassembled WGS sequence"/>
</dbReference>